<dbReference type="FunFam" id="1.20.1720.10:FF:000004">
    <property type="entry name" value="EmrB/QacA family drug resistance transporter"/>
    <property type="match status" value="1"/>
</dbReference>
<gene>
    <name evidence="9" type="ORF">CAL29_19130</name>
</gene>
<sequence>MAPRAPVTPHSAGQVLPFRQSLMAMLGMCFVVMLVAVDQTVVGTALPTVVAELKGFDLYAWVATSYLLTSVVTIPIFGRLGDYYGRKPFVVGAIVVFTLASVLCGAANSMLFLVLARALQGVGGGMLVGTAFACIPDLFPDSHVRLRWQVMFSSAFGIANAVGPTLGGYLTEYYGWRSVFYVNLPVGLLGLWFVVRHLPHLRHGERKGNIRLDWPGALLIAIALGGLQLMVELLPSQGASATSFGLGIASVLAFVALIFWERRCASPLLPLDMFRNPSLAALFTLALLLGVTMFSFLFYAPLLLQGGFGLSPKDAGLLVTPMVAFITVGSITNGRIVTRIKNPNHMLYVGCFLLCLATAGVITTHHYTPRALIAIYMLLAGLGLGFVMPNLTVFAQQTAGRAHLGIATALLQSLRMIGGMIGTAVVGTMVNHSYVSGVESALAASQAGHWMAQLDDPQILVNPEAQSDFLGQVAAAGSNGASLLEVARESLVSAIHDGQIVVLVVAILTLWGVRRVPPIRLARAVGKPASAPAAE</sequence>
<keyword evidence="4 7" id="KW-0812">Transmembrane</keyword>
<evidence type="ECO:0000313" key="10">
    <source>
        <dbReference type="Proteomes" id="UP000216020"/>
    </source>
</evidence>
<feature type="transmembrane region" description="Helical" evidence="7">
    <location>
        <begin position="241"/>
        <end position="260"/>
    </location>
</feature>
<reference evidence="10" key="1">
    <citation type="submission" date="2017-05" db="EMBL/GenBank/DDBJ databases">
        <title>Complete and WGS of Bordetella genogroups.</title>
        <authorList>
            <person name="Spilker T."/>
            <person name="Lipuma J."/>
        </authorList>
    </citation>
    <scope>NUCLEOTIDE SEQUENCE [LARGE SCALE GENOMIC DNA]</scope>
    <source>
        <strain evidence="10">AU16122</strain>
    </source>
</reference>
<dbReference type="Gene3D" id="1.20.1720.10">
    <property type="entry name" value="Multidrug resistance protein D"/>
    <property type="match status" value="1"/>
</dbReference>
<keyword evidence="2" id="KW-0813">Transport</keyword>
<dbReference type="Gene3D" id="1.20.1250.20">
    <property type="entry name" value="MFS general substrate transporter like domains"/>
    <property type="match status" value="1"/>
</dbReference>
<dbReference type="PANTHER" id="PTHR23501:SF197">
    <property type="entry name" value="COMD"/>
    <property type="match status" value="1"/>
</dbReference>
<dbReference type="AlphaFoldDB" id="A0A261RZ29"/>
<proteinExistence type="predicted"/>
<accession>A0A261RZ29</accession>
<keyword evidence="10" id="KW-1185">Reference proteome</keyword>
<evidence type="ECO:0000313" key="9">
    <source>
        <dbReference type="EMBL" id="OZI30175.1"/>
    </source>
</evidence>
<feature type="transmembrane region" description="Helical" evidence="7">
    <location>
        <begin position="21"/>
        <end position="46"/>
    </location>
</feature>
<comment type="caution">
    <text evidence="9">The sequence shown here is derived from an EMBL/GenBank/DDBJ whole genome shotgun (WGS) entry which is preliminary data.</text>
</comment>
<evidence type="ECO:0000256" key="4">
    <source>
        <dbReference type="ARBA" id="ARBA00022692"/>
    </source>
</evidence>
<evidence type="ECO:0000256" key="7">
    <source>
        <dbReference type="SAM" id="Phobius"/>
    </source>
</evidence>
<keyword evidence="3" id="KW-1003">Cell membrane</keyword>
<feature type="transmembrane region" description="Helical" evidence="7">
    <location>
        <begin position="491"/>
        <end position="513"/>
    </location>
</feature>
<dbReference type="RefSeq" id="WP_094854612.1">
    <property type="nucleotide sequence ID" value="NZ_NEVM01000005.1"/>
</dbReference>
<feature type="transmembrane region" description="Helical" evidence="7">
    <location>
        <begin position="280"/>
        <end position="303"/>
    </location>
</feature>
<dbReference type="InterPro" id="IPR020846">
    <property type="entry name" value="MFS_dom"/>
</dbReference>
<feature type="transmembrane region" description="Helical" evidence="7">
    <location>
        <begin position="315"/>
        <end position="334"/>
    </location>
</feature>
<feature type="transmembrane region" description="Helical" evidence="7">
    <location>
        <begin position="406"/>
        <end position="430"/>
    </location>
</feature>
<protein>
    <submittedName>
        <fullName evidence="9">MFS transporter</fullName>
    </submittedName>
</protein>
<keyword evidence="5 7" id="KW-1133">Transmembrane helix</keyword>
<name>A0A261RZ29_9BORD</name>
<feature type="transmembrane region" description="Helical" evidence="7">
    <location>
        <begin position="176"/>
        <end position="195"/>
    </location>
</feature>
<dbReference type="PROSITE" id="PS50850">
    <property type="entry name" value="MFS"/>
    <property type="match status" value="1"/>
</dbReference>
<evidence type="ECO:0000256" key="5">
    <source>
        <dbReference type="ARBA" id="ARBA00022989"/>
    </source>
</evidence>
<evidence type="ECO:0000256" key="2">
    <source>
        <dbReference type="ARBA" id="ARBA00022448"/>
    </source>
</evidence>
<feature type="transmembrane region" description="Helical" evidence="7">
    <location>
        <begin position="216"/>
        <end position="235"/>
    </location>
</feature>
<dbReference type="PANTHER" id="PTHR23501">
    <property type="entry name" value="MAJOR FACILITATOR SUPERFAMILY"/>
    <property type="match status" value="1"/>
</dbReference>
<dbReference type="Proteomes" id="UP000216020">
    <property type="component" value="Unassembled WGS sequence"/>
</dbReference>
<dbReference type="InterPro" id="IPR036259">
    <property type="entry name" value="MFS_trans_sf"/>
</dbReference>
<evidence type="ECO:0000256" key="6">
    <source>
        <dbReference type="ARBA" id="ARBA00023136"/>
    </source>
</evidence>
<dbReference type="InterPro" id="IPR011701">
    <property type="entry name" value="MFS"/>
</dbReference>
<evidence type="ECO:0000256" key="3">
    <source>
        <dbReference type="ARBA" id="ARBA00022475"/>
    </source>
</evidence>
<dbReference type="OrthoDB" id="9807274at2"/>
<dbReference type="GO" id="GO:0022857">
    <property type="term" value="F:transmembrane transporter activity"/>
    <property type="evidence" value="ECO:0007669"/>
    <property type="project" value="InterPro"/>
</dbReference>
<evidence type="ECO:0000259" key="8">
    <source>
        <dbReference type="PROSITE" id="PS50850"/>
    </source>
</evidence>
<feature type="transmembrane region" description="Helical" evidence="7">
    <location>
        <begin position="89"/>
        <end position="115"/>
    </location>
</feature>
<dbReference type="GO" id="GO:0005886">
    <property type="term" value="C:plasma membrane"/>
    <property type="evidence" value="ECO:0007669"/>
    <property type="project" value="UniProtKB-SubCell"/>
</dbReference>
<organism evidence="9 10">
    <name type="scientific">Bordetella genomosp. 10</name>
    <dbReference type="NCBI Taxonomy" id="1416804"/>
    <lineage>
        <taxon>Bacteria</taxon>
        <taxon>Pseudomonadati</taxon>
        <taxon>Pseudomonadota</taxon>
        <taxon>Betaproteobacteria</taxon>
        <taxon>Burkholderiales</taxon>
        <taxon>Alcaligenaceae</taxon>
        <taxon>Bordetella</taxon>
    </lineage>
</organism>
<comment type="subcellular location">
    <subcellularLocation>
        <location evidence="1">Cell membrane</location>
        <topology evidence="1">Multi-pass membrane protein</topology>
    </subcellularLocation>
</comment>
<keyword evidence="6 7" id="KW-0472">Membrane</keyword>
<dbReference type="EMBL" id="NEVM01000005">
    <property type="protein sequence ID" value="OZI30175.1"/>
    <property type="molecule type" value="Genomic_DNA"/>
</dbReference>
<feature type="domain" description="Major facilitator superfamily (MFS) profile" evidence="8">
    <location>
        <begin position="24"/>
        <end position="455"/>
    </location>
</feature>
<feature type="transmembrane region" description="Helical" evidence="7">
    <location>
        <begin position="373"/>
        <end position="394"/>
    </location>
</feature>
<feature type="transmembrane region" description="Helical" evidence="7">
    <location>
        <begin position="58"/>
        <end position="77"/>
    </location>
</feature>
<dbReference type="SUPFAM" id="SSF103473">
    <property type="entry name" value="MFS general substrate transporter"/>
    <property type="match status" value="1"/>
</dbReference>
<dbReference type="Pfam" id="PF07690">
    <property type="entry name" value="MFS_1"/>
    <property type="match status" value="1"/>
</dbReference>
<feature type="transmembrane region" description="Helical" evidence="7">
    <location>
        <begin position="346"/>
        <end position="367"/>
    </location>
</feature>
<evidence type="ECO:0000256" key="1">
    <source>
        <dbReference type="ARBA" id="ARBA00004651"/>
    </source>
</evidence>